<dbReference type="InterPro" id="IPR019180">
    <property type="entry name" value="Oxidoreductase-like_N"/>
</dbReference>
<keyword evidence="8" id="KW-1185">Reference proteome</keyword>
<evidence type="ECO:0000256" key="3">
    <source>
        <dbReference type="ARBA" id="ARBA00022630"/>
    </source>
</evidence>
<dbReference type="PROSITE" id="PS51384">
    <property type="entry name" value="FAD_FR"/>
    <property type="match status" value="1"/>
</dbReference>
<dbReference type="Pfam" id="PF00970">
    <property type="entry name" value="FAD_binding_6"/>
    <property type="match status" value="1"/>
</dbReference>
<dbReference type="InterPro" id="IPR039261">
    <property type="entry name" value="FNR_nucleotide-bd"/>
</dbReference>
<evidence type="ECO:0000256" key="2">
    <source>
        <dbReference type="ARBA" id="ARBA00006105"/>
    </source>
</evidence>
<dbReference type="InterPro" id="IPR001834">
    <property type="entry name" value="CBR-like"/>
</dbReference>
<dbReference type="EMBL" id="CAXLJM020000046">
    <property type="protein sequence ID" value="CAL8111202.1"/>
    <property type="molecule type" value="Genomic_DNA"/>
</dbReference>
<dbReference type="SUPFAM" id="SSF52343">
    <property type="entry name" value="Ferredoxin reductase-like, C-terminal NADP-linked domain"/>
    <property type="match status" value="1"/>
</dbReference>
<reference evidence="7 8" key="1">
    <citation type="submission" date="2024-08" db="EMBL/GenBank/DDBJ databases">
        <authorList>
            <person name="Cucini C."/>
            <person name="Frati F."/>
        </authorList>
    </citation>
    <scope>NUCLEOTIDE SEQUENCE [LARGE SCALE GENOMIC DNA]</scope>
</reference>
<keyword evidence="3" id="KW-0285">Flavoprotein</keyword>
<proteinExistence type="inferred from homology"/>
<evidence type="ECO:0000313" key="8">
    <source>
        <dbReference type="Proteomes" id="UP001642540"/>
    </source>
</evidence>
<evidence type="ECO:0000313" key="7">
    <source>
        <dbReference type="EMBL" id="CAL8111202.1"/>
    </source>
</evidence>
<keyword evidence="5" id="KW-0560">Oxidoreductase</keyword>
<dbReference type="PRINTS" id="PR00406">
    <property type="entry name" value="CYTB5RDTASE"/>
</dbReference>
<evidence type="ECO:0000256" key="4">
    <source>
        <dbReference type="ARBA" id="ARBA00022827"/>
    </source>
</evidence>
<dbReference type="InterPro" id="IPR017927">
    <property type="entry name" value="FAD-bd_FR_type"/>
</dbReference>
<protein>
    <recommendedName>
        <fullName evidence="6">FAD-binding FR-type domain-containing protein</fullName>
    </recommendedName>
</protein>
<dbReference type="PANTHER" id="PTHR19370">
    <property type="entry name" value="NADH-CYTOCHROME B5 REDUCTASE"/>
    <property type="match status" value="1"/>
</dbReference>
<evidence type="ECO:0000256" key="5">
    <source>
        <dbReference type="ARBA" id="ARBA00023002"/>
    </source>
</evidence>
<dbReference type="CDD" id="cd06183">
    <property type="entry name" value="cyt_b5_reduct_like"/>
    <property type="match status" value="1"/>
</dbReference>
<dbReference type="InterPro" id="IPR001433">
    <property type="entry name" value="OxRdtase_FAD/NAD-bd"/>
</dbReference>
<gene>
    <name evidence="7" type="ORF">ODALV1_LOCUS14824</name>
</gene>
<organism evidence="7 8">
    <name type="scientific">Orchesella dallaii</name>
    <dbReference type="NCBI Taxonomy" id="48710"/>
    <lineage>
        <taxon>Eukaryota</taxon>
        <taxon>Metazoa</taxon>
        <taxon>Ecdysozoa</taxon>
        <taxon>Arthropoda</taxon>
        <taxon>Hexapoda</taxon>
        <taxon>Collembola</taxon>
        <taxon>Entomobryomorpha</taxon>
        <taxon>Entomobryoidea</taxon>
        <taxon>Orchesellidae</taxon>
        <taxon>Orchesellinae</taxon>
        <taxon>Orchesella</taxon>
    </lineage>
</organism>
<dbReference type="InterPro" id="IPR008333">
    <property type="entry name" value="Cbr1-like_FAD-bd_dom"/>
</dbReference>
<dbReference type="Proteomes" id="UP001642540">
    <property type="component" value="Unassembled WGS sequence"/>
</dbReference>
<evidence type="ECO:0000256" key="1">
    <source>
        <dbReference type="ARBA" id="ARBA00001974"/>
    </source>
</evidence>
<dbReference type="Gene3D" id="2.40.30.10">
    <property type="entry name" value="Translation factors"/>
    <property type="match status" value="1"/>
</dbReference>
<comment type="cofactor">
    <cofactor evidence="1">
        <name>FAD</name>
        <dbReference type="ChEBI" id="CHEBI:57692"/>
    </cofactor>
</comment>
<dbReference type="Pfam" id="PF00175">
    <property type="entry name" value="NAD_binding_1"/>
    <property type="match status" value="1"/>
</dbReference>
<dbReference type="Gene3D" id="3.40.50.80">
    <property type="entry name" value="Nucleotide-binding domain of ferredoxin-NADP reductase (FNR) module"/>
    <property type="match status" value="1"/>
</dbReference>
<name>A0ABP1QSJ1_9HEXA</name>
<sequence length="331" mass="38389">MATYFITQMELSNGDQGKLLPPKPEEPLDSDCCGTGCSPCVFDLFKTKLQRWESECEKIRTGGNLSLPENIHKNEEFDYITPYEYVQFVVKNITQECHSCKIVHFNKACETSQMLPHFNYNSFPVKLGQHVVLRLKDKSRQYTVLDIKSDGSLNILFKIYQTGLLTPLIDNLVIGDKVQMRGPFGKEFHYEANSYDNIIVLAAGTGIAPFCRIFDKILHNDKDDTRVLLLFSCRNENEILLLNKCKEWARSWNFEVQYYLSKVEDEKFAVGIHYGMNVYCKKLDKTDIELLINLRKSKNNVYLICGTKSFEKDILKYLQSFDVEEEKIKLF</sequence>
<keyword evidence="4" id="KW-0274">FAD</keyword>
<dbReference type="PANTHER" id="PTHR19370:SF184">
    <property type="entry name" value="NADH-CYTOCHROME B5 REDUCTASE-LIKE"/>
    <property type="match status" value="1"/>
</dbReference>
<accession>A0ABP1QSJ1</accession>
<comment type="similarity">
    <text evidence="2">Belongs to the flavoprotein pyridine nucleotide cytochrome reductase family.</text>
</comment>
<dbReference type="Pfam" id="PF09791">
    <property type="entry name" value="Oxidored-like"/>
    <property type="match status" value="1"/>
</dbReference>
<comment type="caution">
    <text evidence="7">The sequence shown here is derived from an EMBL/GenBank/DDBJ whole genome shotgun (WGS) entry which is preliminary data.</text>
</comment>
<dbReference type="SUPFAM" id="SSF63380">
    <property type="entry name" value="Riboflavin synthase domain-like"/>
    <property type="match status" value="1"/>
</dbReference>
<feature type="domain" description="FAD-binding FR-type" evidence="6">
    <location>
        <begin position="83"/>
        <end position="190"/>
    </location>
</feature>
<dbReference type="InterPro" id="IPR017938">
    <property type="entry name" value="Riboflavin_synthase-like_b-brl"/>
</dbReference>
<evidence type="ECO:0000259" key="6">
    <source>
        <dbReference type="PROSITE" id="PS51384"/>
    </source>
</evidence>